<organism evidence="1 2">
    <name type="scientific">Piedraia hortae CBS 480.64</name>
    <dbReference type="NCBI Taxonomy" id="1314780"/>
    <lineage>
        <taxon>Eukaryota</taxon>
        <taxon>Fungi</taxon>
        <taxon>Dikarya</taxon>
        <taxon>Ascomycota</taxon>
        <taxon>Pezizomycotina</taxon>
        <taxon>Dothideomycetes</taxon>
        <taxon>Dothideomycetidae</taxon>
        <taxon>Capnodiales</taxon>
        <taxon>Piedraiaceae</taxon>
        <taxon>Piedraia</taxon>
    </lineage>
</organism>
<dbReference type="SUPFAM" id="SSF141091">
    <property type="entry name" value="L21p-like"/>
    <property type="match status" value="1"/>
</dbReference>
<name>A0A6A7C1P0_9PEZI</name>
<accession>A0A6A7C1P0</accession>
<proteinExistence type="predicted"/>
<feature type="non-terminal residue" evidence="1">
    <location>
        <position position="1"/>
    </location>
</feature>
<dbReference type="EMBL" id="MU005978">
    <property type="protein sequence ID" value="KAF2860855.1"/>
    <property type="molecule type" value="Genomic_DNA"/>
</dbReference>
<sequence>SPLQISDSVRQLLPELHAQGPHFITAHFHERSYLLTQGDTLRLPFVMKGVEPGDVIRLNRASLIGSRDLTLKAAAPPPKLKSRTASTTAITDDTPTKDAQIRLYVCRAVVMGIDSEPMRFLQKTKRRQRKVKVVKSKHKHTILRIKEVRVKSLEEIEA</sequence>
<evidence type="ECO:0000313" key="2">
    <source>
        <dbReference type="Proteomes" id="UP000799421"/>
    </source>
</evidence>
<evidence type="ECO:0000313" key="1">
    <source>
        <dbReference type="EMBL" id="KAF2860855.1"/>
    </source>
</evidence>
<protein>
    <submittedName>
        <fullName evidence="1">Uncharacterized protein</fullName>
    </submittedName>
</protein>
<gene>
    <name evidence="1" type="ORF">K470DRAFT_192890</name>
</gene>
<dbReference type="InterPro" id="IPR036164">
    <property type="entry name" value="bL21-like_sf"/>
</dbReference>
<feature type="non-terminal residue" evidence="1">
    <location>
        <position position="158"/>
    </location>
</feature>
<dbReference type="OrthoDB" id="5994at2759"/>
<reference evidence="1" key="1">
    <citation type="journal article" date="2020" name="Stud. Mycol.">
        <title>101 Dothideomycetes genomes: a test case for predicting lifestyles and emergence of pathogens.</title>
        <authorList>
            <person name="Haridas S."/>
            <person name="Albert R."/>
            <person name="Binder M."/>
            <person name="Bloem J."/>
            <person name="Labutti K."/>
            <person name="Salamov A."/>
            <person name="Andreopoulos B."/>
            <person name="Baker S."/>
            <person name="Barry K."/>
            <person name="Bills G."/>
            <person name="Bluhm B."/>
            <person name="Cannon C."/>
            <person name="Castanera R."/>
            <person name="Culley D."/>
            <person name="Daum C."/>
            <person name="Ezra D."/>
            <person name="Gonzalez J."/>
            <person name="Henrissat B."/>
            <person name="Kuo A."/>
            <person name="Liang C."/>
            <person name="Lipzen A."/>
            <person name="Lutzoni F."/>
            <person name="Magnuson J."/>
            <person name="Mondo S."/>
            <person name="Nolan M."/>
            <person name="Ohm R."/>
            <person name="Pangilinan J."/>
            <person name="Park H.-J."/>
            <person name="Ramirez L."/>
            <person name="Alfaro M."/>
            <person name="Sun H."/>
            <person name="Tritt A."/>
            <person name="Yoshinaga Y."/>
            <person name="Zwiers L.-H."/>
            <person name="Turgeon B."/>
            <person name="Goodwin S."/>
            <person name="Spatafora J."/>
            <person name="Crous P."/>
            <person name="Grigoriev I."/>
        </authorList>
    </citation>
    <scope>NUCLEOTIDE SEQUENCE</scope>
    <source>
        <strain evidence="1">CBS 480.64</strain>
    </source>
</reference>
<keyword evidence="2" id="KW-1185">Reference proteome</keyword>
<dbReference type="AlphaFoldDB" id="A0A6A7C1P0"/>
<dbReference type="Proteomes" id="UP000799421">
    <property type="component" value="Unassembled WGS sequence"/>
</dbReference>